<dbReference type="CDD" id="cd00833">
    <property type="entry name" value="PKS"/>
    <property type="match status" value="4"/>
</dbReference>
<dbReference type="InterPro" id="IPR029063">
    <property type="entry name" value="SAM-dependent_MTases_sf"/>
</dbReference>
<dbReference type="InterPro" id="IPR050091">
    <property type="entry name" value="PKS_NRPS_Biosynth_Enz"/>
</dbReference>
<evidence type="ECO:0000256" key="8">
    <source>
        <dbReference type="ARBA" id="ARBA00022857"/>
    </source>
</evidence>
<feature type="compositionally biased region" description="Polar residues" evidence="12">
    <location>
        <begin position="5318"/>
        <end position="5327"/>
    </location>
</feature>
<feature type="domain" description="PKS/mFAS DH" evidence="15">
    <location>
        <begin position="4191"/>
        <end position="4464"/>
    </location>
</feature>
<dbReference type="InterPro" id="IPR016039">
    <property type="entry name" value="Thiolase-like"/>
</dbReference>
<feature type="region of interest" description="Disordered" evidence="12">
    <location>
        <begin position="5308"/>
        <end position="5511"/>
    </location>
</feature>
<dbReference type="PANTHER" id="PTHR43775">
    <property type="entry name" value="FATTY ACID SYNTHASE"/>
    <property type="match status" value="1"/>
</dbReference>
<feature type="active site" description="Proton donor; for dehydratase activity" evidence="11">
    <location>
        <position position="2918"/>
    </location>
</feature>
<evidence type="ECO:0000256" key="1">
    <source>
        <dbReference type="ARBA" id="ARBA00004496"/>
    </source>
</evidence>
<dbReference type="Pfam" id="PF02801">
    <property type="entry name" value="Ketoacyl-synt_C"/>
    <property type="match status" value="4"/>
</dbReference>
<evidence type="ECO:0000256" key="7">
    <source>
        <dbReference type="ARBA" id="ARBA00022737"/>
    </source>
</evidence>
<feature type="active site" description="Proton donor; for dehydratase activity" evidence="11">
    <location>
        <position position="4386"/>
    </location>
</feature>
<dbReference type="PROSITE" id="PS52019">
    <property type="entry name" value="PKS_MFAS_DH"/>
    <property type="match status" value="2"/>
</dbReference>
<dbReference type="Gene3D" id="3.40.50.720">
    <property type="entry name" value="NAD(P)-binding Rossmann-like Domain"/>
    <property type="match status" value="4"/>
</dbReference>
<dbReference type="InterPro" id="IPR020806">
    <property type="entry name" value="PKS_PP-bd"/>
</dbReference>
<evidence type="ECO:0000313" key="16">
    <source>
        <dbReference type="EMBL" id="ATL66818.1"/>
    </source>
</evidence>
<dbReference type="Pfam" id="PF00107">
    <property type="entry name" value="ADH_zinc_N"/>
    <property type="match status" value="1"/>
</dbReference>
<dbReference type="PANTHER" id="PTHR43775:SF37">
    <property type="entry name" value="SI:DKEY-61P9.11"/>
    <property type="match status" value="1"/>
</dbReference>
<dbReference type="KEGG" id="ntp:CRH09_11955"/>
<dbReference type="InterPro" id="IPR049900">
    <property type="entry name" value="PKS_mFAS_DH"/>
</dbReference>
<evidence type="ECO:0000256" key="12">
    <source>
        <dbReference type="SAM" id="MobiDB-lite"/>
    </source>
</evidence>
<dbReference type="InterPro" id="IPR036736">
    <property type="entry name" value="ACP-like_sf"/>
</dbReference>
<dbReference type="Pfam" id="PF08240">
    <property type="entry name" value="ADH_N"/>
    <property type="match status" value="1"/>
</dbReference>
<dbReference type="Gene3D" id="3.40.366.10">
    <property type="entry name" value="Malonyl-Coenzyme A Acyl Carrier Protein, domain 2"/>
    <property type="match status" value="2"/>
</dbReference>
<dbReference type="InterPro" id="IPR006162">
    <property type="entry name" value="Ppantetheine_attach_site"/>
</dbReference>
<dbReference type="InterPro" id="IPR014030">
    <property type="entry name" value="Ketoacyl_synth_N"/>
</dbReference>
<dbReference type="InterPro" id="IPR013217">
    <property type="entry name" value="Methyltransf_12"/>
</dbReference>
<evidence type="ECO:0000256" key="11">
    <source>
        <dbReference type="PROSITE-ProRule" id="PRU01363"/>
    </source>
</evidence>
<comment type="pathway">
    <text evidence="2">Antibiotic biosynthesis.</text>
</comment>
<feature type="compositionally biased region" description="Gly residues" evidence="12">
    <location>
        <begin position="5477"/>
        <end position="5511"/>
    </location>
</feature>
<dbReference type="PROSITE" id="PS00012">
    <property type="entry name" value="PHOSPHOPANTETHEINE"/>
    <property type="match status" value="1"/>
</dbReference>
<dbReference type="InterPro" id="IPR020807">
    <property type="entry name" value="PKS_DH"/>
</dbReference>
<dbReference type="InterPro" id="IPR013149">
    <property type="entry name" value="ADH-like_C"/>
</dbReference>
<keyword evidence="7" id="KW-0677">Repeat</keyword>
<dbReference type="InterPro" id="IPR049551">
    <property type="entry name" value="PKS_DH_C"/>
</dbReference>
<feature type="compositionally biased region" description="Gly residues" evidence="12">
    <location>
        <begin position="5410"/>
        <end position="5419"/>
    </location>
</feature>
<dbReference type="FunFam" id="3.40.47.10:FF:000019">
    <property type="entry name" value="Polyketide synthase type I"/>
    <property type="match status" value="3"/>
</dbReference>
<dbReference type="SMART" id="SM01294">
    <property type="entry name" value="PKS_PP_betabranch"/>
    <property type="match status" value="2"/>
</dbReference>
<dbReference type="InterPro" id="IPR011032">
    <property type="entry name" value="GroES-like_sf"/>
</dbReference>
<dbReference type="Pfam" id="PF08242">
    <property type="entry name" value="Methyltransf_12"/>
    <property type="match status" value="1"/>
</dbReference>
<dbReference type="Proteomes" id="UP000221961">
    <property type="component" value="Chromosome"/>
</dbReference>
<evidence type="ECO:0000259" key="14">
    <source>
        <dbReference type="PROSITE" id="PS52004"/>
    </source>
</evidence>
<dbReference type="SMART" id="SM00825">
    <property type="entry name" value="PKS_KS"/>
    <property type="match status" value="4"/>
</dbReference>
<dbReference type="GO" id="GO:0016491">
    <property type="term" value="F:oxidoreductase activity"/>
    <property type="evidence" value="ECO:0007669"/>
    <property type="project" value="InterPro"/>
</dbReference>
<dbReference type="InterPro" id="IPR014043">
    <property type="entry name" value="Acyl_transferase_dom"/>
</dbReference>
<dbReference type="SUPFAM" id="SSF52151">
    <property type="entry name" value="FabD/lysophospholipase-like"/>
    <property type="match status" value="2"/>
</dbReference>
<keyword evidence="9" id="KW-0511">Multifunctional enzyme</keyword>
<dbReference type="Gene3D" id="3.90.180.10">
    <property type="entry name" value="Medium-chain alcohol dehydrogenases, catalytic domain"/>
    <property type="match status" value="1"/>
</dbReference>
<dbReference type="SUPFAM" id="SSF53335">
    <property type="entry name" value="S-adenosyl-L-methionine-dependent methyltransferases"/>
    <property type="match status" value="1"/>
</dbReference>
<dbReference type="SMART" id="SM00829">
    <property type="entry name" value="PKS_ER"/>
    <property type="match status" value="1"/>
</dbReference>
<feature type="domain" description="Carrier" evidence="13">
    <location>
        <begin position="3483"/>
        <end position="3560"/>
    </location>
</feature>
<dbReference type="GO" id="GO:0004315">
    <property type="term" value="F:3-oxoacyl-[acyl-carrier-protein] synthase activity"/>
    <property type="evidence" value="ECO:0007669"/>
    <property type="project" value="InterPro"/>
</dbReference>
<dbReference type="NCBIfam" id="TIGR00128">
    <property type="entry name" value="fabD"/>
    <property type="match status" value="1"/>
</dbReference>
<dbReference type="InterPro" id="IPR009081">
    <property type="entry name" value="PP-bd_ACP"/>
</dbReference>
<dbReference type="InterPro" id="IPR018201">
    <property type="entry name" value="Ketoacyl_synth_AS"/>
</dbReference>
<evidence type="ECO:0000259" key="15">
    <source>
        <dbReference type="PROSITE" id="PS52019"/>
    </source>
</evidence>
<feature type="region of interest" description="N-terminal hotdog fold" evidence="11">
    <location>
        <begin position="2719"/>
        <end position="2844"/>
    </location>
</feature>
<feature type="compositionally biased region" description="Gly residues" evidence="12">
    <location>
        <begin position="5369"/>
        <end position="5381"/>
    </location>
</feature>
<dbReference type="GO" id="GO:0006633">
    <property type="term" value="P:fatty acid biosynthetic process"/>
    <property type="evidence" value="ECO:0007669"/>
    <property type="project" value="InterPro"/>
</dbReference>
<feature type="active site" description="Proton acceptor; for dehydratase activity" evidence="11">
    <location>
        <position position="4227"/>
    </location>
</feature>
<dbReference type="InterPro" id="IPR057326">
    <property type="entry name" value="KR_dom"/>
</dbReference>
<feature type="region of interest" description="C-terminal hotdog fold" evidence="11">
    <location>
        <begin position="2859"/>
        <end position="2999"/>
    </location>
</feature>
<feature type="domain" description="Ketosynthase family 3 (KS3)" evidence="14">
    <location>
        <begin position="5973"/>
        <end position="6398"/>
    </location>
</feature>
<feature type="compositionally biased region" description="Low complexity" evidence="12">
    <location>
        <begin position="5359"/>
        <end position="5368"/>
    </location>
</feature>
<dbReference type="InterPro" id="IPR020841">
    <property type="entry name" value="PKS_Beta-ketoAc_synthase_dom"/>
</dbReference>
<dbReference type="SUPFAM" id="SSF55048">
    <property type="entry name" value="Probable ACP-binding domain of malonyl-CoA ACP transacylase"/>
    <property type="match status" value="2"/>
</dbReference>
<dbReference type="SMART" id="SM00827">
    <property type="entry name" value="PKS_AT"/>
    <property type="match status" value="2"/>
</dbReference>
<feature type="compositionally biased region" description="Low complexity" evidence="12">
    <location>
        <begin position="5420"/>
        <end position="5433"/>
    </location>
</feature>
<dbReference type="InterPro" id="IPR001227">
    <property type="entry name" value="Ac_transferase_dom_sf"/>
</dbReference>
<organism evidence="16 17">
    <name type="scientific">Nocardia terpenica</name>
    <dbReference type="NCBI Taxonomy" id="455432"/>
    <lineage>
        <taxon>Bacteria</taxon>
        <taxon>Bacillati</taxon>
        <taxon>Actinomycetota</taxon>
        <taxon>Actinomycetes</taxon>
        <taxon>Mycobacteriales</taxon>
        <taxon>Nocardiaceae</taxon>
        <taxon>Nocardia</taxon>
    </lineage>
</organism>
<dbReference type="GO" id="GO:0071770">
    <property type="term" value="P:DIM/DIP cell wall layer assembly"/>
    <property type="evidence" value="ECO:0007669"/>
    <property type="project" value="TreeGrafter"/>
</dbReference>
<reference evidence="16 17" key="1">
    <citation type="submission" date="2017-10" db="EMBL/GenBank/DDBJ databases">
        <title>Comparative genomics between pathogenic Norcardia.</title>
        <authorList>
            <person name="Zeng L."/>
        </authorList>
    </citation>
    <scope>NUCLEOTIDE SEQUENCE [LARGE SCALE GENOMIC DNA]</scope>
    <source>
        <strain evidence="16 17">NC_YFY_NT001</strain>
    </source>
</reference>
<dbReference type="Gene3D" id="3.40.47.10">
    <property type="match status" value="4"/>
</dbReference>
<comment type="subcellular location">
    <subcellularLocation>
        <location evidence="1">Cytoplasm</location>
    </subcellularLocation>
</comment>
<dbReference type="SMART" id="SM00823">
    <property type="entry name" value="PKS_PP"/>
    <property type="match status" value="4"/>
</dbReference>
<evidence type="ECO:0000259" key="13">
    <source>
        <dbReference type="PROSITE" id="PS50075"/>
    </source>
</evidence>
<dbReference type="SUPFAM" id="SSF53901">
    <property type="entry name" value="Thiolase-like"/>
    <property type="match status" value="4"/>
</dbReference>
<dbReference type="InterPro" id="IPR014031">
    <property type="entry name" value="Ketoacyl_synth_C"/>
</dbReference>
<evidence type="ECO:0000256" key="2">
    <source>
        <dbReference type="ARBA" id="ARBA00004792"/>
    </source>
</evidence>
<dbReference type="PROSITE" id="PS50075">
    <property type="entry name" value="CARRIER"/>
    <property type="match status" value="3"/>
</dbReference>
<dbReference type="Pfam" id="PF00550">
    <property type="entry name" value="PP-binding"/>
    <property type="match status" value="4"/>
</dbReference>
<dbReference type="InterPro" id="IPR049552">
    <property type="entry name" value="PKS_DH_N"/>
</dbReference>
<dbReference type="GO" id="GO:0005737">
    <property type="term" value="C:cytoplasm"/>
    <property type="evidence" value="ECO:0007669"/>
    <property type="project" value="UniProtKB-SubCell"/>
</dbReference>
<dbReference type="SUPFAM" id="SSF50129">
    <property type="entry name" value="GroES-like"/>
    <property type="match status" value="1"/>
</dbReference>
<evidence type="ECO:0000256" key="3">
    <source>
        <dbReference type="ARBA" id="ARBA00022450"/>
    </source>
</evidence>
<name>A0A291RHN5_9NOCA</name>
<feature type="compositionally biased region" description="Low complexity" evidence="12">
    <location>
        <begin position="5382"/>
        <end position="5396"/>
    </location>
</feature>
<dbReference type="PROSITE" id="PS00606">
    <property type="entry name" value="KS3_1"/>
    <property type="match status" value="3"/>
</dbReference>
<dbReference type="CDD" id="cd08953">
    <property type="entry name" value="KR_2_SDR_x"/>
    <property type="match status" value="3"/>
</dbReference>
<dbReference type="SUPFAM" id="SSF47336">
    <property type="entry name" value="ACP-like"/>
    <property type="match status" value="4"/>
</dbReference>
<feature type="domain" description="PKS/mFAS DH" evidence="15">
    <location>
        <begin position="2719"/>
        <end position="2999"/>
    </location>
</feature>
<dbReference type="Pfam" id="PF21089">
    <property type="entry name" value="PKS_DH_N"/>
    <property type="match status" value="2"/>
</dbReference>
<keyword evidence="10" id="KW-0012">Acyltransferase</keyword>
<dbReference type="Gene3D" id="3.40.50.150">
    <property type="entry name" value="Vaccinia Virus protein VP39"/>
    <property type="match status" value="1"/>
</dbReference>
<evidence type="ECO:0000313" key="17">
    <source>
        <dbReference type="Proteomes" id="UP000221961"/>
    </source>
</evidence>
<dbReference type="Pfam" id="PF22336">
    <property type="entry name" value="RhiE-like_linker"/>
    <property type="match status" value="1"/>
</dbReference>
<dbReference type="SUPFAM" id="SSF51735">
    <property type="entry name" value="NAD(P)-binding Rossmann-fold domains"/>
    <property type="match status" value="6"/>
</dbReference>
<dbReference type="Pfam" id="PF00109">
    <property type="entry name" value="ketoacyl-synt"/>
    <property type="match status" value="4"/>
</dbReference>
<feature type="domain" description="Ketosynthase family 3 (KS3)" evidence="14">
    <location>
        <begin position="629"/>
        <end position="1055"/>
    </location>
</feature>
<gene>
    <name evidence="16" type="primary">fabD</name>
    <name evidence="16" type="ORF">CRH09_11955</name>
</gene>
<dbReference type="Gene3D" id="3.10.129.110">
    <property type="entry name" value="Polyketide synthase dehydratase"/>
    <property type="match status" value="2"/>
</dbReference>
<feature type="compositionally biased region" description="Gly residues" evidence="12">
    <location>
        <begin position="5349"/>
        <end position="5358"/>
    </location>
</feature>
<dbReference type="GO" id="GO:0031177">
    <property type="term" value="F:phosphopantetheine binding"/>
    <property type="evidence" value="ECO:0007669"/>
    <property type="project" value="InterPro"/>
</dbReference>
<dbReference type="InterPro" id="IPR042104">
    <property type="entry name" value="PKS_dehydratase_sf"/>
</dbReference>
<feature type="domain" description="Ketosynthase family 3 (KS3)" evidence="14">
    <location>
        <begin position="2141"/>
        <end position="2566"/>
    </location>
</feature>
<dbReference type="SMART" id="SM00826">
    <property type="entry name" value="PKS_DH"/>
    <property type="match status" value="2"/>
</dbReference>
<dbReference type="PROSITE" id="PS52004">
    <property type="entry name" value="KS3_2"/>
    <property type="match status" value="4"/>
</dbReference>
<dbReference type="InterPro" id="IPR004410">
    <property type="entry name" value="Malonyl_CoA-ACP_transAc_FabD"/>
</dbReference>
<dbReference type="SMART" id="SM00822">
    <property type="entry name" value="PKS_KR"/>
    <property type="match status" value="3"/>
</dbReference>
<evidence type="ECO:0000256" key="9">
    <source>
        <dbReference type="ARBA" id="ARBA00023268"/>
    </source>
</evidence>
<evidence type="ECO:0000256" key="4">
    <source>
        <dbReference type="ARBA" id="ARBA00022490"/>
    </source>
</evidence>
<dbReference type="Pfam" id="PF14765">
    <property type="entry name" value="PS-DH"/>
    <property type="match status" value="2"/>
</dbReference>
<dbReference type="InterPro" id="IPR013968">
    <property type="entry name" value="PKS_KR"/>
</dbReference>
<feature type="region of interest" description="N-terminal hotdog fold" evidence="11">
    <location>
        <begin position="4191"/>
        <end position="4312"/>
    </location>
</feature>
<dbReference type="InterPro" id="IPR036291">
    <property type="entry name" value="NAD(P)-bd_dom_sf"/>
</dbReference>
<evidence type="ECO:0000256" key="6">
    <source>
        <dbReference type="ARBA" id="ARBA00022679"/>
    </source>
</evidence>
<proteinExistence type="predicted"/>
<feature type="domain" description="Carrier" evidence="13">
    <location>
        <begin position="5523"/>
        <end position="5597"/>
    </location>
</feature>
<dbReference type="CDD" id="cd02440">
    <property type="entry name" value="AdoMet_MTases"/>
    <property type="match status" value="1"/>
</dbReference>
<keyword evidence="8" id="KW-0521">NADP</keyword>
<dbReference type="InterPro" id="IPR020843">
    <property type="entry name" value="ER"/>
</dbReference>
<dbReference type="InterPro" id="IPR054514">
    <property type="entry name" value="RhiE-like_linker"/>
</dbReference>
<dbReference type="InterPro" id="IPR013154">
    <property type="entry name" value="ADH-like_N"/>
</dbReference>
<dbReference type="InterPro" id="IPR049490">
    <property type="entry name" value="C883_1060-like_KR_N"/>
</dbReference>
<dbReference type="InterPro" id="IPR016036">
    <property type="entry name" value="Malonyl_transacylase_ACP-bd"/>
</dbReference>
<dbReference type="InterPro" id="IPR032821">
    <property type="entry name" value="PKS_assoc"/>
</dbReference>
<keyword evidence="3" id="KW-0596">Phosphopantetheine</keyword>
<keyword evidence="5" id="KW-0597">Phosphoprotein</keyword>
<dbReference type="Pfam" id="PF21394">
    <property type="entry name" value="Beta-ketacyl_N"/>
    <property type="match status" value="1"/>
</dbReference>
<dbReference type="GO" id="GO:0004314">
    <property type="term" value="F:[acyl-carrier-protein] S-malonyltransferase activity"/>
    <property type="evidence" value="ECO:0007669"/>
    <property type="project" value="InterPro"/>
</dbReference>
<evidence type="ECO:0000256" key="10">
    <source>
        <dbReference type="ARBA" id="ARBA00023315"/>
    </source>
</evidence>
<feature type="region of interest" description="C-terminal hotdog fold" evidence="11">
    <location>
        <begin position="4327"/>
        <end position="4464"/>
    </location>
</feature>
<dbReference type="Gene3D" id="3.30.70.3290">
    <property type="match status" value="1"/>
</dbReference>
<dbReference type="GO" id="GO:0004312">
    <property type="term" value="F:fatty acid synthase activity"/>
    <property type="evidence" value="ECO:0007669"/>
    <property type="project" value="TreeGrafter"/>
</dbReference>
<keyword evidence="4" id="KW-0963">Cytoplasm</keyword>
<sequence>MFGGQGSQYYGMGRELFSAHPVFERSMRALDTMFGDFGIPGLLHEVYPPDGGERMSFDTLRHTHPAIAMIQLALFDALAADGVEPDYLIGYSLGESVAATVAGVLDRERLVAAVAEQVRLVEKNCSPGAMSAILGAVGELYDPAERHWEGVELAAVNHDRHFVVSGAPETIGRTEERLRARGITCVRLPVRYAFHSPAVDAVAEPYLRLLSGIPLCQPRIRLLSSALVAEVTDPAPETLWRMFRGRIGFRDTVRLLEAQHDDLRYIDLTPSGTLARFATENLRSGSGAQAIPLLDRFAPAGQGLARARALRATARTRPGPAPRPDSPHTAVVFPGQGSHMLGMAEDLFGEFPDLVAQADDVLGYSVRKLCVEDPDGVLGRTEFTQPALFVANALYYRAWEREHGPAHVFAGHSLGEYNALWAAGAFDFGTGVRLVRERGALMSAIAGGGMAAVVGLNESRVRAALSANGFDDLDIANINSADQLVISGPSTSLARARETFLETGARYVPLRVGGAFHSRYMRSARVEFERFLNGVELRSPRVPVVANATARPYPDGDIRALLAEQLTGPVRWDETVRHLLAQGVTTIREVGPGNVLTKLVTAIRATEPAVDPAAGAVPPRPSRSPRSTATAVAIVGIGCRMPGARDHREFLANLRDRVDSVGEIPADRWQADLFYDRDITAPNRSVSKWLAALDDPWSFDHEYFGVSPREATLLDPLQRLLMEETQHCLDDAGVTAATLAAARTAVYIGNFERDHLIDMTHPDRDVETHSVLGVYDCLLANRLSQTFDLSGASVSVDAACASSLVAVHLGVQALTGGEADYVLAGGVNLSTRPWKYVGFSKARMLSPDGRCKTFDRDANGFVPGDGVGVVLLRRYEDAVRDGDHIYGLVTGTAVNHGRRRTTITAPTVASERAVIATAIERAGISPRDITYVEAHGTGTALGDPIEVEALRQVFAPASADTRWCALGSVKSNIGHLEGAAGIAGLIKVLMMMRARRIVPTLHVRTVNPLIDVENGPFRLALDEAEWRPTAPGEPLRAGVSSFGFGGVNSHVIVEEYLPDPPPKTTGDDTESATALTLSSPQGAPRLPYLLSAASAASLRRLVTSWQAALSPVGWLDASVGDICATLATGRSPLPFRIAGFAADRADIAELLATAQVPEHAPEARRWAVRVGTLPMPSPGEVELLLTLPPFREVVDEYGSRVRALLDHPDGRVARSVFTTIVVSALRWLGLRAELIAGSGPGIWPTLAAAGCLDITVAAELAAGQRPQAELRPPELAVAMPGSGRIIQPLSIDRHYLDRLRAAGAPDPQRFTELLAFAERLGGQRSIRHTLRDWQGRLAARGLGHWRVDEVTPTDAPDEPRRALVTGIAVQYALDRLDRKWDLPLHRFLDGEPITEMLNLLLDGVLEAEDLLGLVLDGDSGLEATAAVAHRNRHRITPADRDRYPMLWRASALPVELRDVDTWVRLAGTGQSAAIAPELSVVSVAGGAATVLVEAVSADDPLTTPSVELWRRGVEVRWDKHPVATAGKRVPLPTTEFDRVEHRRTGAAVEATPTVPDEARLIELRPEWRVTDRIPSTDSGSVLVVTSGDRAEAIRTACDDAYATVEFGDRFDRIGDRGWTVPPTDIEAWHRVFDAVAESDAPVRTVVLTVAGIDAATTALQLIKAAYGRGISILALGRHVGGAIAPELAALAGMGRCLHRETDSVTLRVLAVPEGPADRSTWEIVAAELGRADGGDLIRHHHGRRETRVVVPSITDLPPATESPGAGTYVVTGGLGRIGRLLAAHLLTRPGVRVALVGRAPQRPDLSDFGPAATDRIAYFQADIADLEATVAVAARIRDRFGPLRGVLHCAGTLRDGYLAHKSIDDLTAVLAPKVRGAHNLDLATRDDPLDLFALFSSVVAVIGNPGQGDYATANAYLDEFAIQREALREKGIRNGRSISIGWPIWRDGGMTVTEHGILGTASGLRPMSADTGLALWDRIRATRTGSCSFLYGDPATAVHLLPSIDRTAVRPAEILDSAPESGPSTESAAALARDYVATLIARLRGVPPESIDLDLGLDRLGLDSIVVSEFNARIEADLGPVSETLLFESRTLDAAATRIAATRPAELAAHYGQASNPPTAVEERRIDATPSVASRGIEPENRDIAIVGLAGRYPMADDLGAFWENLGAGRDCIREVPQDRPHGGDGPAAGDYRWGGFLDGVDAFDPLFFNISPREAETMDPQERLLLQTAWHALEDAGYPPRRLGDPDLPGGRAVGVFAGVTTQTYHLWGPEQRRAGTGVIPLSTQWSIANRLSYRLNLNGPSMPVDTACAAALTAVHLAVHSLLRGECAMALVGAVNLYLHPAKYEWLAQLNMLSPTGRCHAFGADADGFVPGEGVGAAVLKPLRAAVADGDRILGVIKGTAVNHGGRTSGFTVPNPRAQARLITDALAAAGLAPAAIGYIEAHGTGTELGDPIEIAGLTEAFGDVPPGSCAIGSVKSAIGHLESASGLAGLTKVLLQMKHGRIVPSLHSAEPNPRIDFAATPFTVAHDLRPWPRRHDGGVELPRRAGISSFGAGGSNAHVVVEEAPASTVARGPADGSHLVVVSASDADRLRAHCANLAREIRGRAGDLRVSEIAHQLQVRREPLAERLALIADDPIELADRLTEFAEDRPSTGRNWTTVRDLAARERAVRDLPDAVARRDLPALAAAWVTGAEVPWESLYPAPLPHVDLPGYPFAAERYWVPIISSAEHPFLTTRHDDGASVEFTGREPFLDHHRVDGVPIFPAAGYIEMVRAAATSSGGVPVRLRNNVWAAPIAVPDARTVRVALAEVAGHTEYTVVGTAPDGTPTTHATGRIADLPDGDRPDPLDLAAIRARCLGEIDAVEFYGEIHRRGLHLGPTYQGITRVRWNGDEAIAEIHRPEAGDHAAYVLHPGMFDAALQSSLWLVAQRSRDLHLPFSIGSVDIFGPLPARAVSHVVVRKSTVTGTKIDVRVADESGRVVLRVTDMWLRPWPRGGSDDTGTYFRPDWVPSAAADRREPGDVLVLAPTSTAAERIADELNRQAGGPVRTVLATVGTSFEATGADRYRVRPDSDVDLETLCAAGPFDTVIVECSGGGHTPPTAERVTEQIDADVLPVLLLLRALVRATGKRRIRVVCGYSGDSPAHAALGGLLRTAGRESARLSTVLVALPREGSGETNHIVREALSVTTESEVRYRDGIRTVLRWRRTPHTAESASRLRHHGVYLISGGAGGLGVLVARWLAEKCGARVVLAGRSAPGERFDAVAAAVRSAGGAVSYVQADLSTAVGARTAVEAAVAEYGGLHGVFHCAGVLGDDYLVRQSAARLRAVVAGKVLGAVHLDAATADRRLDFLCLFSSTAAALGSAGQAPYSYANGFLDAYAAWREARGQRTISIDWPLWAEGGMGVDAAVAEWLRAGLGLHPLPTALGLSALGTALDSSWTQVMFVPGDGDAVGRHLGIAEPPEPEPTPQAGQEVSMSANAADITGAVRDLLITEIADIGKLAADRIRADRPIGDYGFDSLSLGTLANRLVKRLTVDITAALFFEYTTVDEIAAHLVDTFPAELAETLSVTPAQAVSTPRTAPGAPVVSQRRVPDGPEPIAIIGMHGILPGSPDLDAFWRNLDDGRDLVTEIPPDRWDWRTNYHTIPGPGRTNSKWGGFLPEVDRFDAAFFGISPREARLMDPQQRLFLQTAYRAIEEAGYRPSDLSGGRTGLFVGVASHDYYDLLRDAGVPIEAHTTTGLFHAILANRVSYLLDLTGPSFPIDTACSSSLVALRTAIESLRAGSCDTALVGGVNLLLSPMVYLSFARAGMLSPTGRCRTFDAAADGYVRAEGVGALLLKPLSAAERDGDHIHAIVRGSAVNHGGKVSTLTTPNPVAQADLITRALTEGEVDPATVGYLELHGTGTALGDPIEINGVRRAFRQLRDRAGLPRLTEPTTLIGSVKSNMGHAEAAAGMAGIFKVVLAMKHGRIPGNLHISEINPHIELNDSPFAIVRRTTAWPRMRDADGTELPRRAGISSFGFGGVNAHVLLEEYIPEPQPRTMPTEQIFVLSARSPEQLREHARAVADHCESAGAPADIAYTLQLGREPLPHRLALVTDSTTELAAGLRRFAATGAPGTDTWYAAADDRPDTVEGSDLRELARHWVGGAAVDWPALHTGSRPRRVSLPTYPFARERHWIPQPETEPIAPAQPVAARRLVDGTGFTDDDEGVVFRVRLATSDRLVDEHRVHGAAVVAGVVQLELAAAALALPRPRRVTELRWLRPLEVPEPGREVVIRLTQDGGDIVHEIRTERGGESILHSTGRWTTGQGAADVAQPDLDAVRRRCAEQIDRSRIYRIFDAIEIEYGRLYRGLRTAWIGEGELLARYTADSGSDDRSYVFPPTVLDAALQAITVLEAAGEAITTTRLPFSVESVELIADPPATGYVHVLRGPDGHDILVLDDAGRPCVVLRQVVVRPERDVLDGVFFRPYWTAASPPATAVSPGGGWLVVGPPDGLGLDAALTARHTGPVWRVRTGRANRRTAERVWEIDPTDPAEGLRDCLREIGTVRHIWFLGGLLADETAPDDPAVLGAGAALLFRLVRALTETDLIQHVESIRSVVNDAHDVAGRRVGNPMAAALAGLTKSLAHEFPRIGVNCVDIGVPVGYRPTGAELERVVDALLDEPVRQDGREVALVGGRRMVRVLRPVALGPAPRSAFRHGGNYMIIGGAGGIGLALAEHLAATRSARLILIGRSPRDRRIEAALERIDQLGGQAAYRQADVTNRDDMAAAIAKAKTFGPLHGVVHAAMVLHDGIVERLSDNAFDGVLDPKARGTAVLADLLAAEPLDFLLVMSSLQTFTGAAGQANYAAASAAQDAVAHRLATRCGFPVRIVNWGPWAEVGRVAAPDYQNDLIARGYRPLRPAEAIAALERILGGAERQLAVLRAEREVLDSIGVVRSGAVPMARTDATFDGDPAEQAALDEFVVAELRRTFAGLGIFTRPEEHYTRTSLSRRLGALPKYRGLIDAVIGILVRHGVLVEQADLLITTDAAAHRPPPEPEALRARFPRLGDRLDLVSVCLAALPDVLTGARSATEVLFPNGSMAQVAALYRGEPQADYCNAIVAGLIAGTAAAGPLRVLEVGAGTGATTERILDALAARHVEAEYDVTDVSAALVRQAAATLAATGDTARFRTLDIERPALEQGFAPAHYDIVVAANVLHATADLDTALGEIRRLLAPGGRLVLTEVTAVQPFHTITFGLLDGWWRHSDTDRRLPDSPLLDTHMWRSRLEDAGFTDVRVLGNGATPGVLRQHVLVATVGNVEMQDGVGLGAREVPAKSTPGTKMTSAPGTRGETASAPRGGNAPDPRGGSTSGSGGGSAPGSRGRSTPESGGGSTPKPGGGSTPEPEGGNAPEPGDGSTPGSGSGSTPEPGTGGTPGSGTGSTPESDSESTPGSVGKSTPESGIKSVPVSGSESTPGFRGRSAPGFGTGSALESGSGSTPGAGRGGASGRRGGSVGGAGEVGGLREGGGVVGGGVAVDGERVGVRVRAVVTELVAACLGVRAAEVGQGTPLAELGVDSIVAVELTNRLSEALGVGLKTIVVFDHPTVADLSAYIVARYGDRLGALVDDEPGETAVDEIPLSPTPFRAVRFDRPGHPRDLRVVPFDPVAPGPGQVEVQVRAFPINFSDFLFAQGLYPTMPDFPCTPGVEVSGVVRRVGPGVQRFSVGDEVIALTGPEFGGQASVVVTDEDFVVAKPDNVSHEQACGFPVAFLAMYLAFERAGVRPGDKVLIPAATGTNGLVAVQLARLAGARVVATAGGQHKIDYLTRMGVPDAIDHSRADVVSEVLRRTDGVGVDVVINTRGGSATQEGLRVLAPEGRYVEIAVFGLQSSGGLDLSRLVDNQSFHSFNTKKFFRRHPELRARYLHTAAEYLASGEVVPAVAHVVPFDRIAEAYALKEDRALIGRVVVTMPDPHTESAALAAEEPRTPGEIPVRDTDIAVIGMSGRFPGAPDVDAFWDNLASGTSSIREVPGERWRSETYYDPDPRRLDTSNCKWGGFLDDVSRFDATFFGISAEEAAYTDPQQRLFLEEAWRAVEDTGYPTAAVRGSRCGVFVGVGPSQYLSRMTAAGAPKPAQVFWGNESSVLAGRIAYLLDLKGPTMAVNTACSSSLVALHLAVQSLIRGECETAIAGGVFVTVDPDYYVVAGNGGMLAADGRCKTFDAAADGFVPGEAVAALVLKPLAAALRDGDRIHGVVKGSAVNQDGRTNGLTAPSGTAQTEVALAAYAAADIDPATIGYVEAHGTGTGLGDAIEVEALTTAFRTRTDRTGFCAIGTAKTNVGHTAAASGMVGLIKVLLAMRHRQIPPSLNFDNPNPMIDFESSPFVVNTRLREWVPQPGSPRRAAVSGFGFSGTNAHVLLEEPPRPSLSACEPTAGPVVVPISAHTPGALRTRCAQLARWLDGPGERTPLADIAYHLQTRRDHFAHRAVFVVADRTALRAALEHPDTASADAAVRNETAAAYLSGAEVTWANNWHGRSGPPLTLPGYPFEPQRHWFTNDDRVFGAVTADNQVVGPVPVTTPPSIPEAHNLFRGSGQPADESEVYRIAMTTAIDAITEVTGGQSCTLEPDTSHKDHGVDSVRAMQIATRINAELGIALRPTDLFRFPTLRLLAAHIADLLGAVSVA</sequence>
<dbReference type="InterPro" id="IPR016035">
    <property type="entry name" value="Acyl_Trfase/lysoPLipase"/>
</dbReference>
<dbReference type="Pfam" id="PF00698">
    <property type="entry name" value="Acyl_transf_1"/>
    <property type="match status" value="2"/>
</dbReference>
<evidence type="ECO:0000256" key="5">
    <source>
        <dbReference type="ARBA" id="ARBA00022553"/>
    </source>
</evidence>
<dbReference type="Gene3D" id="3.30.70.250">
    <property type="entry name" value="Malonyl-CoA ACP transacylase, ACP-binding"/>
    <property type="match status" value="1"/>
</dbReference>
<dbReference type="Pfam" id="PF16197">
    <property type="entry name" value="KAsynt_C_assoc"/>
    <property type="match status" value="2"/>
</dbReference>
<dbReference type="Pfam" id="PF08659">
    <property type="entry name" value="KR"/>
    <property type="match status" value="3"/>
</dbReference>
<dbReference type="EMBL" id="CP023778">
    <property type="protein sequence ID" value="ATL66818.1"/>
    <property type="molecule type" value="Genomic_DNA"/>
</dbReference>
<feature type="domain" description="Ketosynthase family 3 (KS3)" evidence="14">
    <location>
        <begin position="3597"/>
        <end position="4033"/>
    </location>
</feature>
<dbReference type="Gene3D" id="1.10.1240.100">
    <property type="match status" value="3"/>
</dbReference>
<protein>
    <submittedName>
        <fullName evidence="16">[acyl-carrier-protein] S-malonyltransferase</fullName>
    </submittedName>
</protein>
<dbReference type="GO" id="GO:0005886">
    <property type="term" value="C:plasma membrane"/>
    <property type="evidence" value="ECO:0007669"/>
    <property type="project" value="TreeGrafter"/>
</dbReference>
<feature type="domain" description="Carrier" evidence="13">
    <location>
        <begin position="6578"/>
        <end position="6655"/>
    </location>
</feature>
<feature type="active site" description="Proton acceptor; for dehydratase activity" evidence="11">
    <location>
        <position position="2757"/>
    </location>
</feature>
<accession>A0A291RHN5</accession>
<keyword evidence="6 16" id="KW-0808">Transferase</keyword>
<dbReference type="Gene3D" id="1.10.1200.10">
    <property type="entry name" value="ACP-like"/>
    <property type="match status" value="4"/>
</dbReference>